<dbReference type="InterPro" id="IPR029058">
    <property type="entry name" value="AB_hydrolase_fold"/>
</dbReference>
<dbReference type="AlphaFoldDB" id="D3RMI1"/>
<dbReference type="Pfam" id="PF03283">
    <property type="entry name" value="PAE"/>
    <property type="match status" value="1"/>
</dbReference>
<proteinExistence type="predicted"/>
<dbReference type="PANTHER" id="PTHR21562">
    <property type="entry name" value="NOTUM-RELATED"/>
    <property type="match status" value="1"/>
</dbReference>
<protein>
    <recommendedName>
        <fullName evidence="4">Pectinacetylesterase</fullName>
    </recommendedName>
</protein>
<accession>D3RMI1</accession>
<organism evidence="2 3">
    <name type="scientific">Allochromatium vinosum (strain ATCC 17899 / DSM 180 / NBRC 103801 / NCIMB 10441 / D)</name>
    <name type="common">Chromatium vinosum</name>
    <dbReference type="NCBI Taxonomy" id="572477"/>
    <lineage>
        <taxon>Bacteria</taxon>
        <taxon>Pseudomonadati</taxon>
        <taxon>Pseudomonadota</taxon>
        <taxon>Gammaproteobacteria</taxon>
        <taxon>Chromatiales</taxon>
        <taxon>Chromatiaceae</taxon>
        <taxon>Allochromatium</taxon>
    </lineage>
</organism>
<name>D3RMI1_ALLVD</name>
<dbReference type="ESTHER" id="allvd-d3rmi1">
    <property type="family name" value="Pectinacetylesterase-Notum"/>
</dbReference>
<feature type="signal peptide" evidence="1">
    <location>
        <begin position="1"/>
        <end position="24"/>
    </location>
</feature>
<dbReference type="Gene3D" id="3.40.50.1820">
    <property type="entry name" value="alpha/beta hydrolase"/>
    <property type="match status" value="1"/>
</dbReference>
<evidence type="ECO:0000256" key="1">
    <source>
        <dbReference type="SAM" id="SignalP"/>
    </source>
</evidence>
<keyword evidence="3" id="KW-1185">Reference proteome</keyword>
<dbReference type="eggNOG" id="COG0657">
    <property type="taxonomic scope" value="Bacteria"/>
</dbReference>
<dbReference type="HOGENOM" id="CLU_051819_0_0_6"/>
<dbReference type="PANTHER" id="PTHR21562:SF83">
    <property type="entry name" value="PECTIN ACETYLESTERASE 4"/>
    <property type="match status" value="1"/>
</dbReference>
<dbReference type="InterPro" id="IPR004963">
    <property type="entry name" value="PAE/NOTUM"/>
</dbReference>
<keyword evidence="1" id="KW-0732">Signal</keyword>
<sequence>MCRVMPGRSLVLATLLMMAANVSAAWTTISASSFTDEDGIERFPACSQGDTFSFFVDEPESAEGLLLYFAGGGACWDAATCVGSAQTDSPTYYGSIWETAESLDALSADVDGSGAGGILTTRLDNPYARFVKVYIPYCTGDVHIGSSDTNYDYTLPSESGVQTAPSSRTIHHRGFDNLLAALTWIRSNLSVDDFSEITVAGSSAGGYGALLNFPVIRESLGAEGADYSIIIDSSNGVLTNGFVDRAFGPSKTDPGVWNARQNLHPSLAAIPDLDASSLWVTAIKTVARRYRDTRLSQSTAAYDLVQSIVYWTMKAVDQGTYDPFVEPTQNELLRLDLLEWSPKARWAMVSTALQAPNYRYYLGAGQGHIHLLLDEASSLFPTTNYFEEDSAMGVLYTNWLHDMLYNNRFLITDWRNLTCFPNCL</sequence>
<dbReference type="EMBL" id="CP001896">
    <property type="protein sequence ID" value="ADC61239.1"/>
    <property type="molecule type" value="Genomic_DNA"/>
</dbReference>
<dbReference type="STRING" id="572477.Alvin_0276"/>
<dbReference type="GO" id="GO:0016787">
    <property type="term" value="F:hydrolase activity"/>
    <property type="evidence" value="ECO:0007669"/>
    <property type="project" value="InterPro"/>
</dbReference>
<feature type="chain" id="PRO_5003050120" description="Pectinacetylesterase" evidence="1">
    <location>
        <begin position="25"/>
        <end position="424"/>
    </location>
</feature>
<dbReference type="Proteomes" id="UP000001441">
    <property type="component" value="Chromosome"/>
</dbReference>
<gene>
    <name evidence="2" type="ordered locus">Alvin_0276</name>
</gene>
<dbReference type="KEGG" id="alv:Alvin_0276"/>
<evidence type="ECO:0008006" key="4">
    <source>
        <dbReference type="Google" id="ProtNLM"/>
    </source>
</evidence>
<evidence type="ECO:0000313" key="3">
    <source>
        <dbReference type="Proteomes" id="UP000001441"/>
    </source>
</evidence>
<dbReference type="SUPFAM" id="SSF53474">
    <property type="entry name" value="alpha/beta-Hydrolases"/>
    <property type="match status" value="2"/>
</dbReference>
<evidence type="ECO:0000313" key="2">
    <source>
        <dbReference type="EMBL" id="ADC61239.1"/>
    </source>
</evidence>
<reference evidence="2 3" key="1">
    <citation type="journal article" date="2011" name="Stand. Genomic Sci.">
        <title>Complete genome sequence of Allochromatium vinosum DSM 180(T).</title>
        <authorList>
            <person name="Weissgerber T."/>
            <person name="Zigann R."/>
            <person name="Bruce D."/>
            <person name="Chang Y.J."/>
            <person name="Detter J.C."/>
            <person name="Han C."/>
            <person name="Hauser L."/>
            <person name="Jeffries C.D."/>
            <person name="Land M."/>
            <person name="Munk A.C."/>
            <person name="Tapia R."/>
            <person name="Dahl C."/>
        </authorList>
    </citation>
    <scope>NUCLEOTIDE SEQUENCE [LARGE SCALE GENOMIC DNA]</scope>
    <source>
        <strain evidence="3">ATCC 17899 / DSM 180 / NBRC 103801 / NCIMB 10441 / D</strain>
    </source>
</reference>